<protein>
    <recommendedName>
        <fullName evidence="7">Large ribosomal subunit protein mL44</fullName>
    </recommendedName>
</protein>
<evidence type="ECO:0000256" key="5">
    <source>
        <dbReference type="ARBA" id="ARBA00023274"/>
    </source>
</evidence>
<evidence type="ECO:0000256" key="8">
    <source>
        <dbReference type="PROSITE-ProRule" id="PRU00266"/>
    </source>
</evidence>
<name>A0ABM8W1H2_GIGMA</name>
<evidence type="ECO:0000313" key="12">
    <source>
        <dbReference type="Proteomes" id="UP000789901"/>
    </source>
</evidence>
<dbReference type="InterPro" id="IPR014720">
    <property type="entry name" value="dsRBD_dom"/>
</dbReference>
<evidence type="ECO:0000256" key="1">
    <source>
        <dbReference type="ARBA" id="ARBA00004173"/>
    </source>
</evidence>
<feature type="domain" description="RNase III" evidence="10">
    <location>
        <begin position="59"/>
        <end position="206"/>
    </location>
</feature>
<evidence type="ECO:0000259" key="9">
    <source>
        <dbReference type="PROSITE" id="PS50137"/>
    </source>
</evidence>
<keyword evidence="4" id="KW-0496">Mitochondrion</keyword>
<dbReference type="InterPro" id="IPR036389">
    <property type="entry name" value="RNase_III_sf"/>
</dbReference>
<accession>A0ABM8W1H2</accession>
<dbReference type="CDD" id="cd19873">
    <property type="entry name" value="DSRM_MRPL3_like"/>
    <property type="match status" value="1"/>
</dbReference>
<dbReference type="SMART" id="SM00535">
    <property type="entry name" value="RIBOc"/>
    <property type="match status" value="1"/>
</dbReference>
<evidence type="ECO:0000259" key="10">
    <source>
        <dbReference type="PROSITE" id="PS50142"/>
    </source>
</evidence>
<dbReference type="Proteomes" id="UP000789901">
    <property type="component" value="Unassembled WGS sequence"/>
</dbReference>
<dbReference type="PROSITE" id="PS50142">
    <property type="entry name" value="RNASE_3_2"/>
    <property type="match status" value="1"/>
</dbReference>
<organism evidence="11 12">
    <name type="scientific">Gigaspora margarita</name>
    <dbReference type="NCBI Taxonomy" id="4874"/>
    <lineage>
        <taxon>Eukaryota</taxon>
        <taxon>Fungi</taxon>
        <taxon>Fungi incertae sedis</taxon>
        <taxon>Mucoromycota</taxon>
        <taxon>Glomeromycotina</taxon>
        <taxon>Glomeromycetes</taxon>
        <taxon>Diversisporales</taxon>
        <taxon>Gigasporaceae</taxon>
        <taxon>Gigaspora</taxon>
    </lineage>
</organism>
<dbReference type="EMBL" id="CAJVQB010000658">
    <property type="protein sequence ID" value="CAG8500702.1"/>
    <property type="molecule type" value="Genomic_DNA"/>
</dbReference>
<sequence>MNLITRRRMLFTNNLLITKHFSRKNSSLSTKDAEDTIDTINTEDTKDKKNTKEKIPSTLYSLSARLNLNFANQNLLLQAVTHKNFHENDLLTNEGLQVLGNHALGLYVAEYLHLKYPLLPLPCIQQAITAYCGHLTLTVIGQEVGLQYVVRWNNFTDEELFLQGKEIPKKNKSVGKSREPVQRITQGTAISHALKAIVGALYIDKGPQSARQFIHDHILSRDVNMQDVIEIREPKRELSALMKRLKRPSPISRLKSETGRLSYAPAFVVGVYSGTEQLGEGFGSSVKMAEFRAGKNALLQYYLKEARDFTLPSIIDSHEKQATYIPTKVGDTPPRL</sequence>
<feature type="domain" description="DRBM" evidence="9">
    <location>
        <begin position="233"/>
        <end position="303"/>
    </location>
</feature>
<gene>
    <name evidence="11" type="ORF">GMARGA_LOCUS2185</name>
</gene>
<dbReference type="SUPFAM" id="SSF54768">
    <property type="entry name" value="dsRNA-binding domain-like"/>
    <property type="match status" value="1"/>
</dbReference>
<comment type="similarity">
    <text evidence="6">Belongs to the ribonuclease III family. Mitochondrion-specific ribosomal protein mL44 subfamily.</text>
</comment>
<dbReference type="InterPro" id="IPR044443">
    <property type="entry name" value="Ribosomal_mL44_DSRM_fung"/>
</dbReference>
<dbReference type="SUPFAM" id="SSF69065">
    <property type="entry name" value="RNase III domain-like"/>
    <property type="match status" value="1"/>
</dbReference>
<evidence type="ECO:0000256" key="3">
    <source>
        <dbReference type="ARBA" id="ARBA00022980"/>
    </source>
</evidence>
<keyword evidence="12" id="KW-1185">Reference proteome</keyword>
<dbReference type="InterPro" id="IPR000999">
    <property type="entry name" value="RNase_III_dom"/>
</dbReference>
<dbReference type="Gene3D" id="1.10.1520.10">
    <property type="entry name" value="Ribonuclease III domain"/>
    <property type="match status" value="1"/>
</dbReference>
<evidence type="ECO:0000313" key="11">
    <source>
        <dbReference type="EMBL" id="CAG8500702.1"/>
    </source>
</evidence>
<evidence type="ECO:0000256" key="4">
    <source>
        <dbReference type="ARBA" id="ARBA00023128"/>
    </source>
</evidence>
<dbReference type="Gene3D" id="3.30.160.20">
    <property type="match status" value="1"/>
</dbReference>
<dbReference type="CDD" id="cd00593">
    <property type="entry name" value="RIBOc"/>
    <property type="match status" value="1"/>
</dbReference>
<reference evidence="11 12" key="1">
    <citation type="submission" date="2021-06" db="EMBL/GenBank/DDBJ databases">
        <authorList>
            <person name="Kallberg Y."/>
            <person name="Tangrot J."/>
            <person name="Rosling A."/>
        </authorList>
    </citation>
    <scope>NUCLEOTIDE SEQUENCE [LARGE SCALE GENOMIC DNA]</scope>
    <source>
        <strain evidence="11 12">120-4 pot B 10/14</strain>
    </source>
</reference>
<evidence type="ECO:0000256" key="6">
    <source>
        <dbReference type="ARBA" id="ARBA00024034"/>
    </source>
</evidence>
<dbReference type="Pfam" id="PF14622">
    <property type="entry name" value="Ribonucleas_3_3"/>
    <property type="match status" value="1"/>
</dbReference>
<dbReference type="PANTHER" id="PTHR11207:SF32">
    <property type="entry name" value="LARGE RIBOSOMAL SUBUNIT PROTEIN ML44"/>
    <property type="match status" value="1"/>
</dbReference>
<evidence type="ECO:0000256" key="2">
    <source>
        <dbReference type="ARBA" id="ARBA00022884"/>
    </source>
</evidence>
<keyword evidence="5" id="KW-0687">Ribonucleoprotein</keyword>
<dbReference type="Pfam" id="PF22892">
    <property type="entry name" value="DSRM_MRPL44"/>
    <property type="match status" value="1"/>
</dbReference>
<evidence type="ECO:0000256" key="7">
    <source>
        <dbReference type="ARBA" id="ARBA00035187"/>
    </source>
</evidence>
<dbReference type="PROSITE" id="PS50137">
    <property type="entry name" value="DS_RBD"/>
    <property type="match status" value="1"/>
</dbReference>
<dbReference type="InterPro" id="IPR044444">
    <property type="entry name" value="Ribosomal_mL44_DSRM_metazoa"/>
</dbReference>
<dbReference type="SMART" id="SM00358">
    <property type="entry name" value="DSRM"/>
    <property type="match status" value="1"/>
</dbReference>
<comment type="subcellular location">
    <subcellularLocation>
        <location evidence="1">Mitochondrion</location>
    </subcellularLocation>
</comment>
<keyword evidence="2 8" id="KW-0694">RNA-binding</keyword>
<dbReference type="PANTHER" id="PTHR11207">
    <property type="entry name" value="RIBONUCLEASE III"/>
    <property type="match status" value="1"/>
</dbReference>
<keyword evidence="3" id="KW-0689">Ribosomal protein</keyword>
<comment type="caution">
    <text evidence="11">The sequence shown here is derived from an EMBL/GenBank/DDBJ whole genome shotgun (WGS) entry which is preliminary data.</text>
</comment>
<proteinExistence type="inferred from homology"/>